<dbReference type="InterPro" id="IPR011992">
    <property type="entry name" value="EF-hand-dom_pair"/>
</dbReference>
<dbReference type="PROSITE" id="PS51421">
    <property type="entry name" value="RAS"/>
    <property type="match status" value="1"/>
</dbReference>
<dbReference type="Pfam" id="PF00071">
    <property type="entry name" value="Ras"/>
    <property type="match status" value="1"/>
</dbReference>
<dbReference type="GO" id="GO:0005509">
    <property type="term" value="F:calcium ion binding"/>
    <property type="evidence" value="ECO:0007669"/>
    <property type="project" value="InterPro"/>
</dbReference>
<evidence type="ECO:0000256" key="4">
    <source>
        <dbReference type="SAM" id="MobiDB-lite"/>
    </source>
</evidence>
<keyword evidence="1" id="KW-0547">Nucleotide-binding</keyword>
<dbReference type="InterPro" id="IPR027417">
    <property type="entry name" value="P-loop_NTPase"/>
</dbReference>
<name>Q4RES9_TETNG</name>
<dbReference type="InterPro" id="IPR005225">
    <property type="entry name" value="Small_GTP-bd"/>
</dbReference>
<organism evidence="6">
    <name type="scientific">Tetraodon nigroviridis</name>
    <name type="common">Spotted green pufferfish</name>
    <name type="synonym">Chelonodon nigroviridis</name>
    <dbReference type="NCBI Taxonomy" id="99883"/>
    <lineage>
        <taxon>Eukaryota</taxon>
        <taxon>Metazoa</taxon>
        <taxon>Chordata</taxon>
        <taxon>Craniata</taxon>
        <taxon>Vertebrata</taxon>
        <taxon>Euteleostomi</taxon>
        <taxon>Actinopterygii</taxon>
        <taxon>Neopterygii</taxon>
        <taxon>Teleostei</taxon>
        <taxon>Neoteleostei</taxon>
        <taxon>Acanthomorphata</taxon>
        <taxon>Eupercaria</taxon>
        <taxon>Tetraodontiformes</taxon>
        <taxon>Tetradontoidea</taxon>
        <taxon>Tetraodontidae</taxon>
        <taxon>Tetraodon</taxon>
    </lineage>
</organism>
<dbReference type="PRINTS" id="PR00449">
    <property type="entry name" value="RASTRNSFRMNG"/>
</dbReference>
<dbReference type="EMBL" id="CAAE01015122">
    <property type="protein sequence ID" value="CAG13103.1"/>
    <property type="molecule type" value="Genomic_DNA"/>
</dbReference>
<evidence type="ECO:0000313" key="6">
    <source>
        <dbReference type="EMBL" id="CAG13103.1"/>
    </source>
</evidence>
<dbReference type="CDD" id="cd00154">
    <property type="entry name" value="Rab"/>
    <property type="match status" value="1"/>
</dbReference>
<dbReference type="Gene3D" id="1.10.238.10">
    <property type="entry name" value="EF-hand"/>
    <property type="match status" value="1"/>
</dbReference>
<feature type="region of interest" description="Disordered" evidence="4">
    <location>
        <begin position="320"/>
        <end position="339"/>
    </location>
</feature>
<sequence>MDGERPDLRRLFSACDVNKSGKIEYEDFTAVCLELGVAEAHVKTLFDKFDADADGYIDYGNFSSSLREQLADLYQAIRSSANVTLLQQYEEIVQSLLAHIQDNRLQCEQLETSLKRAEEMNTSQLTELEDDIQEQLAAKENREQKKMEEILASVQRKYENKVADLQTTVDKLLKSQEDSEFRRTQEEVDQLNRQISDLSQAGHWPILVPHSGDVRPVKLGAPPQENELLRTSLLKAQTNVAVLHSELDKLKNMYADQRAQHEREKDELKRMLEEYQAYSSQIQLLQSELNSSKLAYSHVASWADRYLDSGVSLTMDTVESAGSDYDSDDSRSSQETVHHSYSYIPSDAEPLEMEIDGAEEPAPMYRLVLAGEAGAGKSSFLLRLTLNEFRGDIQTTLGVDFQMKSMLVDGEKTSLQIWDTAGQERFRSIARSYFRKAHGVLLLYDVTSENSFLSVRAWVDQVQVTAERSRRWVTPLSRVNPVHLPSPCRTPRRTKFRCASLGTRWTCESSVRRAAVSALCRERSWPRRTELCSVKPAPKMEQTSSRPCFI</sequence>
<dbReference type="GO" id="GO:0003924">
    <property type="term" value="F:GTPase activity"/>
    <property type="evidence" value="ECO:0007669"/>
    <property type="project" value="InterPro"/>
</dbReference>
<keyword evidence="3" id="KW-0175">Coiled coil</keyword>
<evidence type="ECO:0000256" key="3">
    <source>
        <dbReference type="SAM" id="Coils"/>
    </source>
</evidence>
<reference evidence="6" key="1">
    <citation type="journal article" date="2004" name="Nature">
        <title>Genome duplication in the teleost fish Tetraodon nigroviridis reveals the early vertebrate proto-karyotype.</title>
        <authorList>
            <person name="Jaillon O."/>
            <person name="Aury J.-M."/>
            <person name="Brunet F."/>
            <person name="Petit J.-L."/>
            <person name="Stange-Thomann N."/>
            <person name="Mauceli E."/>
            <person name="Bouneau L."/>
            <person name="Fischer C."/>
            <person name="Ozouf-Costaz C."/>
            <person name="Bernot A."/>
            <person name="Nicaud S."/>
            <person name="Jaffe D."/>
            <person name="Fisher S."/>
            <person name="Lutfalla G."/>
            <person name="Dossat C."/>
            <person name="Segurens B."/>
            <person name="Dasilva C."/>
            <person name="Salanoubat M."/>
            <person name="Levy M."/>
            <person name="Boudet N."/>
            <person name="Castellano S."/>
            <person name="Anthouard V."/>
            <person name="Jubin C."/>
            <person name="Castelli V."/>
            <person name="Katinka M."/>
            <person name="Vacherie B."/>
            <person name="Biemont C."/>
            <person name="Skalli Z."/>
            <person name="Cattolico L."/>
            <person name="Poulain J."/>
            <person name="De Berardinis V."/>
            <person name="Cruaud C."/>
            <person name="Duprat S."/>
            <person name="Brottier P."/>
            <person name="Coutanceau J.-P."/>
            <person name="Gouzy J."/>
            <person name="Parra G."/>
            <person name="Lardier G."/>
            <person name="Chapple C."/>
            <person name="McKernan K.J."/>
            <person name="McEwan P."/>
            <person name="Bosak S."/>
            <person name="Kellis M."/>
            <person name="Volff J.-N."/>
            <person name="Guigo R."/>
            <person name="Zody M.C."/>
            <person name="Mesirov J."/>
            <person name="Lindblad-Toh K."/>
            <person name="Birren B."/>
            <person name="Nusbaum C."/>
            <person name="Kahn D."/>
            <person name="Robinson-Rechavi M."/>
            <person name="Laudet V."/>
            <person name="Schachter V."/>
            <person name="Quetier F."/>
            <person name="Saurin W."/>
            <person name="Scarpelli C."/>
            <person name="Wincker P."/>
            <person name="Lander E.S."/>
            <person name="Weissenbach J."/>
            <person name="Roest Crollius H."/>
        </authorList>
    </citation>
    <scope>NUCLEOTIDE SEQUENCE [LARGE SCALE GENOMIC DNA]</scope>
</reference>
<dbReference type="Pfam" id="PF13499">
    <property type="entry name" value="EF-hand_7"/>
    <property type="match status" value="1"/>
</dbReference>
<dbReference type="GO" id="GO:0005525">
    <property type="term" value="F:GTP binding"/>
    <property type="evidence" value="ECO:0007669"/>
    <property type="project" value="UniProtKB-KW"/>
</dbReference>
<accession>Q4RES9</accession>
<feature type="compositionally biased region" description="Basic and acidic residues" evidence="4">
    <location>
        <begin position="328"/>
        <end position="338"/>
    </location>
</feature>
<dbReference type="SMART" id="SM00173">
    <property type="entry name" value="RAS"/>
    <property type="match status" value="1"/>
</dbReference>
<keyword evidence="2" id="KW-0342">GTP-binding</keyword>
<dbReference type="NCBIfam" id="TIGR00231">
    <property type="entry name" value="small_GTP"/>
    <property type="match status" value="1"/>
</dbReference>
<dbReference type="PROSITE" id="PS50222">
    <property type="entry name" value="EF_HAND_2"/>
    <property type="match status" value="1"/>
</dbReference>
<feature type="coiled-coil region" evidence="3">
    <location>
        <begin position="100"/>
        <end position="201"/>
    </location>
</feature>
<gene>
    <name evidence="6" type="ORF">GSTENG00035632001</name>
</gene>
<dbReference type="AlphaFoldDB" id="Q4RES9"/>
<dbReference type="InterPro" id="IPR001806">
    <property type="entry name" value="Small_GTPase"/>
</dbReference>
<dbReference type="SUPFAM" id="SSF47473">
    <property type="entry name" value="EF-hand"/>
    <property type="match status" value="1"/>
</dbReference>
<evidence type="ECO:0000256" key="1">
    <source>
        <dbReference type="ARBA" id="ARBA00022741"/>
    </source>
</evidence>
<protein>
    <submittedName>
        <fullName evidence="6">Chromosome 13 SCAF15122, whole genome shotgun sequence</fullName>
    </submittedName>
</protein>
<reference evidence="6" key="2">
    <citation type="submission" date="2004-02" db="EMBL/GenBank/DDBJ databases">
        <authorList>
            <consortium name="Genoscope"/>
            <consortium name="Whitehead Institute Centre for Genome Research"/>
        </authorList>
    </citation>
    <scope>NUCLEOTIDE SEQUENCE</scope>
</reference>
<dbReference type="SMART" id="SM00054">
    <property type="entry name" value="EFh"/>
    <property type="match status" value="2"/>
</dbReference>
<dbReference type="SMART" id="SM00174">
    <property type="entry name" value="RHO"/>
    <property type="match status" value="1"/>
</dbReference>
<dbReference type="Gene3D" id="3.40.50.300">
    <property type="entry name" value="P-loop containing nucleotide triphosphate hydrolases"/>
    <property type="match status" value="1"/>
</dbReference>
<feature type="coiled-coil region" evidence="3">
    <location>
        <begin position="233"/>
        <end position="288"/>
    </location>
</feature>
<dbReference type="OrthoDB" id="9879408at2759"/>
<dbReference type="InterPro" id="IPR002048">
    <property type="entry name" value="EF_hand_dom"/>
</dbReference>
<dbReference type="PROSITE" id="PS51419">
    <property type="entry name" value="RAB"/>
    <property type="match status" value="1"/>
</dbReference>
<dbReference type="SUPFAM" id="SSF52540">
    <property type="entry name" value="P-loop containing nucleoside triphosphate hydrolases"/>
    <property type="match status" value="1"/>
</dbReference>
<dbReference type="CDD" id="cd00051">
    <property type="entry name" value="EFh"/>
    <property type="match status" value="1"/>
</dbReference>
<dbReference type="FunFam" id="3.40.50.300:FF:001447">
    <property type="entry name" value="Ras-related protein Rab-1B"/>
    <property type="match status" value="1"/>
</dbReference>
<evidence type="ECO:0000256" key="2">
    <source>
        <dbReference type="ARBA" id="ARBA00023134"/>
    </source>
</evidence>
<proteinExistence type="predicted"/>
<dbReference type="InterPro" id="IPR050227">
    <property type="entry name" value="Rab"/>
</dbReference>
<evidence type="ECO:0000259" key="5">
    <source>
        <dbReference type="PROSITE" id="PS50222"/>
    </source>
</evidence>
<dbReference type="PANTHER" id="PTHR47977">
    <property type="entry name" value="RAS-RELATED PROTEIN RAB"/>
    <property type="match status" value="1"/>
</dbReference>
<dbReference type="SMART" id="SM00175">
    <property type="entry name" value="RAB"/>
    <property type="match status" value="1"/>
</dbReference>
<dbReference type="KEGG" id="tng:GSTEN00035632G001"/>
<feature type="domain" description="EF-hand" evidence="5">
    <location>
        <begin position="37"/>
        <end position="72"/>
    </location>
</feature>